<accession>A0A2H0YQ22</accession>
<name>A0A2H0YQ22_9BACT</name>
<evidence type="ECO:0000313" key="2">
    <source>
        <dbReference type="Proteomes" id="UP000231472"/>
    </source>
</evidence>
<comment type="caution">
    <text evidence="1">The sequence shown here is derived from an EMBL/GenBank/DDBJ whole genome shotgun (WGS) entry which is preliminary data.</text>
</comment>
<evidence type="ECO:0008006" key="3">
    <source>
        <dbReference type="Google" id="ProtNLM"/>
    </source>
</evidence>
<reference evidence="2" key="1">
    <citation type="submission" date="2017-09" db="EMBL/GenBank/DDBJ databases">
        <title>Depth-based differentiation of microbial function through sediment-hosted aquifers and enrichment of novel symbionts in the deep terrestrial subsurface.</title>
        <authorList>
            <person name="Probst A.J."/>
            <person name="Ladd B."/>
            <person name="Jarett J.K."/>
            <person name="Geller-Mcgrath D.E."/>
            <person name="Sieber C.M.K."/>
            <person name="Emerson J.B."/>
            <person name="Anantharaman K."/>
            <person name="Thomas B.C."/>
            <person name="Malmstrom R."/>
            <person name="Stieglmeier M."/>
            <person name="Klingl A."/>
            <person name="Woyke T."/>
            <person name="Ryan C.M."/>
            <person name="Banfield J.F."/>
        </authorList>
    </citation>
    <scope>NUCLEOTIDE SEQUENCE [LARGE SCALE GENOMIC DNA]</scope>
</reference>
<dbReference type="EMBL" id="PEYC01000002">
    <property type="protein sequence ID" value="PIS40369.1"/>
    <property type="molecule type" value="Genomic_DNA"/>
</dbReference>
<dbReference type="AlphaFoldDB" id="A0A2H0YQ22"/>
<organism evidence="1 2">
    <name type="scientific">Candidatus Nealsonbacteria bacterium CG08_land_8_20_14_0_20_36_22</name>
    <dbReference type="NCBI Taxonomy" id="1974704"/>
    <lineage>
        <taxon>Bacteria</taxon>
        <taxon>Candidatus Nealsoniibacteriota</taxon>
    </lineage>
</organism>
<gene>
    <name evidence="1" type="ORF">COT32_00080</name>
</gene>
<protein>
    <recommendedName>
        <fullName evidence="3">AbiEi antitoxin C-terminal domain-containing protein</fullName>
    </recommendedName>
</protein>
<dbReference type="Proteomes" id="UP000231472">
    <property type="component" value="Unassembled WGS sequence"/>
</dbReference>
<sequence length="216" mass="25317">MRNNLKPQIKKIISLVRELPYFSFEDLSPIEKNKDYLKILLSRYENGGKVVRLKKGSYVVSEFIDKIKAKGEFSSYLEFLANILYQPSYLSLDYILYRHNILTELPVNFTSIAKNKTAIFSNKLGSFIYRKVKDDLFCGFKIKEEGGFSIAKATKAKALFDFIYLRKNALTDKKAIEELRLNLDDFAEKDIKEVELYVKIEKSKKMKEIFKNIFRK</sequence>
<evidence type="ECO:0000313" key="1">
    <source>
        <dbReference type="EMBL" id="PIS40369.1"/>
    </source>
</evidence>
<proteinExistence type="predicted"/>